<dbReference type="RefSeq" id="WP_209142852.1">
    <property type="nucleotide sequence ID" value="NZ_JAGHKP010000001.1"/>
</dbReference>
<evidence type="ECO:0000256" key="2">
    <source>
        <dbReference type="ARBA" id="ARBA00022475"/>
    </source>
</evidence>
<evidence type="ECO:0000256" key="6">
    <source>
        <dbReference type="SAM" id="Phobius"/>
    </source>
</evidence>
<evidence type="ECO:0000313" key="8">
    <source>
        <dbReference type="EMBL" id="MBO9151042.1"/>
    </source>
</evidence>
<feature type="transmembrane region" description="Helical" evidence="6">
    <location>
        <begin position="60"/>
        <end position="78"/>
    </location>
</feature>
<dbReference type="InterPro" id="IPR017850">
    <property type="entry name" value="Alkaline_phosphatase_core_sf"/>
</dbReference>
<dbReference type="PIRSF" id="PIRSF005091">
    <property type="entry name" value="Mmb_sulf_HI1246"/>
    <property type="match status" value="1"/>
</dbReference>
<feature type="domain" description="Sulfatase N-terminal" evidence="7">
    <location>
        <begin position="284"/>
        <end position="576"/>
    </location>
</feature>
<dbReference type="PANTHER" id="PTHR47371:SF3">
    <property type="entry name" value="PHOSPHOGLYCEROL TRANSFERASE I"/>
    <property type="match status" value="1"/>
</dbReference>
<gene>
    <name evidence="8" type="ORF">J7I43_02415</name>
</gene>
<dbReference type="Pfam" id="PF00884">
    <property type="entry name" value="Sulfatase"/>
    <property type="match status" value="1"/>
</dbReference>
<dbReference type="InterPro" id="IPR000917">
    <property type="entry name" value="Sulfatase_N"/>
</dbReference>
<organism evidence="8 9">
    <name type="scientific">Chitinophaga chungangae</name>
    <dbReference type="NCBI Taxonomy" id="2821488"/>
    <lineage>
        <taxon>Bacteria</taxon>
        <taxon>Pseudomonadati</taxon>
        <taxon>Bacteroidota</taxon>
        <taxon>Chitinophagia</taxon>
        <taxon>Chitinophagales</taxon>
        <taxon>Chitinophagaceae</taxon>
        <taxon>Chitinophaga</taxon>
    </lineage>
</organism>
<keyword evidence="5 6" id="KW-0472">Membrane</keyword>
<feature type="transmembrane region" description="Helical" evidence="6">
    <location>
        <begin position="184"/>
        <end position="208"/>
    </location>
</feature>
<evidence type="ECO:0000256" key="4">
    <source>
        <dbReference type="ARBA" id="ARBA00022989"/>
    </source>
</evidence>
<evidence type="ECO:0000256" key="3">
    <source>
        <dbReference type="ARBA" id="ARBA00022692"/>
    </source>
</evidence>
<feature type="transmembrane region" description="Helical" evidence="6">
    <location>
        <begin position="90"/>
        <end position="108"/>
    </location>
</feature>
<evidence type="ECO:0000259" key="7">
    <source>
        <dbReference type="Pfam" id="PF00884"/>
    </source>
</evidence>
<dbReference type="PANTHER" id="PTHR47371">
    <property type="entry name" value="LIPOTEICHOIC ACID SYNTHASE"/>
    <property type="match status" value="1"/>
</dbReference>
<dbReference type="EMBL" id="JAGHKP010000001">
    <property type="protein sequence ID" value="MBO9151042.1"/>
    <property type="molecule type" value="Genomic_DNA"/>
</dbReference>
<dbReference type="InterPro" id="IPR050448">
    <property type="entry name" value="OpgB/LTA_synthase_biosynth"/>
</dbReference>
<comment type="subcellular location">
    <subcellularLocation>
        <location evidence="1">Cell membrane</location>
        <topology evidence="1">Multi-pass membrane protein</topology>
    </subcellularLocation>
</comment>
<dbReference type="Proteomes" id="UP000679126">
    <property type="component" value="Unassembled WGS sequence"/>
</dbReference>
<dbReference type="Gene3D" id="3.40.720.10">
    <property type="entry name" value="Alkaline Phosphatase, subunit A"/>
    <property type="match status" value="1"/>
</dbReference>
<evidence type="ECO:0000313" key="9">
    <source>
        <dbReference type="Proteomes" id="UP000679126"/>
    </source>
</evidence>
<dbReference type="CDD" id="cd16015">
    <property type="entry name" value="LTA_synthase"/>
    <property type="match status" value="1"/>
</dbReference>
<evidence type="ECO:0000256" key="5">
    <source>
        <dbReference type="ARBA" id="ARBA00023136"/>
    </source>
</evidence>
<name>A0ABS3Y8M9_9BACT</name>
<feature type="transmembrane region" description="Helical" evidence="6">
    <location>
        <begin position="146"/>
        <end position="164"/>
    </location>
</feature>
<keyword evidence="4 6" id="KW-1133">Transmembrane helix</keyword>
<sequence>MIHLWSRIPRYIRYIFIQTLYLFVFLVFWRVIFYCFFFTSTIHDTSVILKAWGLGLRFDLRLALLLMIPVGLIAVIARDRLFGHRALRRGIYTYFFLLYLVVTFFYVIDLGHYSYLGIRVEPSVTRFLAAGERATNARMLWESYPVVWGLLGVLLLLVLLNWSCQVIFRRYAGKEGVPLRPRSYAAWIVALVLIFAAGIYGNVAYFPLRWSQAMFTRDNGITSLALNPVTYFINNFSVKDDTFDKTKTRQYYAPIAEYLGVDHPDAEKLSYARSFAADSSKPRQNVIVVMLESGGAAMMSMFNNPMQATPNLQKLAGEGLLFTDFHVPAMSTARTVFGVTTGLPDVCKFKTASRHPGIVDQRVILDQFEGYEKYYLLGGNTNWANIRAVFTNNVDGIKIYEEGYFKAPKADVWGVSDFDLITEADEIFKAAHDRKQPFIAYLQTADNHEPYTTTAGKGDFKKVTEKDIDMEAFKKSGFLSVDQLNALRYMDYNIGYLMEKAAQSGYLDNTIFVFFGDHSARLNPFKHMPLPEYEMGTFVDHVPCIIYNPKLLKPQKIDRMGSLLDVYPTVAKLAGIPFTNYTMGVDMLDTTFQGERYAFITYTRNLQSFYALQGRQYLCEIGLESGDMKLYDLKADPFRDVKEKEPEIAARLDKLTRGFYESSRYLMFNNKKPR</sequence>
<keyword evidence="2" id="KW-1003">Cell membrane</keyword>
<feature type="transmembrane region" description="Helical" evidence="6">
    <location>
        <begin position="20"/>
        <end position="40"/>
    </location>
</feature>
<accession>A0ABS3Y8M9</accession>
<proteinExistence type="predicted"/>
<dbReference type="InterPro" id="IPR012160">
    <property type="entry name" value="LtaS-like"/>
</dbReference>
<keyword evidence="9" id="KW-1185">Reference proteome</keyword>
<reference evidence="9" key="1">
    <citation type="submission" date="2021-03" db="EMBL/GenBank/DDBJ databases">
        <title>Assistant Professor.</title>
        <authorList>
            <person name="Huq M.A."/>
        </authorList>
    </citation>
    <scope>NUCLEOTIDE SEQUENCE [LARGE SCALE GENOMIC DNA]</scope>
    <source>
        <strain evidence="9">MAH-28</strain>
    </source>
</reference>
<comment type="caution">
    <text evidence="8">The sequence shown here is derived from an EMBL/GenBank/DDBJ whole genome shotgun (WGS) entry which is preliminary data.</text>
</comment>
<keyword evidence="3 6" id="KW-0812">Transmembrane</keyword>
<protein>
    <submittedName>
        <fullName evidence="8">Sulfatase-like hydrolase/transferase</fullName>
    </submittedName>
</protein>
<dbReference type="SUPFAM" id="SSF53649">
    <property type="entry name" value="Alkaline phosphatase-like"/>
    <property type="match status" value="1"/>
</dbReference>
<evidence type="ECO:0000256" key="1">
    <source>
        <dbReference type="ARBA" id="ARBA00004651"/>
    </source>
</evidence>